<organism evidence="9 10">
    <name type="scientific">Lymnaea stagnalis</name>
    <name type="common">Great pond snail</name>
    <name type="synonym">Helix stagnalis</name>
    <dbReference type="NCBI Taxonomy" id="6523"/>
    <lineage>
        <taxon>Eukaryota</taxon>
        <taxon>Metazoa</taxon>
        <taxon>Spiralia</taxon>
        <taxon>Lophotrochozoa</taxon>
        <taxon>Mollusca</taxon>
        <taxon>Gastropoda</taxon>
        <taxon>Heterobranchia</taxon>
        <taxon>Euthyneura</taxon>
        <taxon>Panpulmonata</taxon>
        <taxon>Hygrophila</taxon>
        <taxon>Lymnaeoidea</taxon>
        <taxon>Lymnaeidae</taxon>
        <taxon>Lymnaea</taxon>
    </lineage>
</organism>
<keyword evidence="6" id="KW-0720">Serine protease</keyword>
<dbReference type="InterPro" id="IPR009003">
    <property type="entry name" value="Peptidase_S1_PA"/>
</dbReference>
<evidence type="ECO:0000256" key="5">
    <source>
        <dbReference type="ARBA" id="ARBA00024195"/>
    </source>
</evidence>
<dbReference type="PANTHER" id="PTHR24252">
    <property type="entry name" value="ACROSIN-RELATED"/>
    <property type="match status" value="1"/>
</dbReference>
<dbReference type="InterPro" id="IPR001254">
    <property type="entry name" value="Trypsin_dom"/>
</dbReference>
<dbReference type="PROSITE" id="PS00135">
    <property type="entry name" value="TRYPSIN_SER"/>
    <property type="match status" value="1"/>
</dbReference>
<evidence type="ECO:0000256" key="2">
    <source>
        <dbReference type="ARBA" id="ARBA00012050"/>
    </source>
</evidence>
<dbReference type="EC" id="3.4.21.10" evidence="2"/>
<comment type="catalytic activity">
    <reaction evidence="1">
        <text>Preferential cleavage: Arg-|-Xaa, Lys-|-Xaa.</text>
        <dbReference type="EC" id="3.4.21.10"/>
    </reaction>
</comment>
<dbReference type="Pfam" id="PF00089">
    <property type="entry name" value="Trypsin"/>
    <property type="match status" value="1"/>
</dbReference>
<evidence type="ECO:0000256" key="7">
    <source>
        <dbReference type="SAM" id="SignalP"/>
    </source>
</evidence>
<dbReference type="AlphaFoldDB" id="A0AAV2I1D0"/>
<feature type="domain" description="Peptidase S1" evidence="8">
    <location>
        <begin position="26"/>
        <end position="265"/>
    </location>
</feature>
<comment type="caution">
    <text evidence="9">The sequence shown here is derived from an EMBL/GenBank/DDBJ whole genome shotgun (WGS) entry which is preliminary data.</text>
</comment>
<keyword evidence="4" id="KW-1015">Disulfide bond</keyword>
<dbReference type="PROSITE" id="PS00134">
    <property type="entry name" value="TRYPSIN_HIS"/>
    <property type="match status" value="1"/>
</dbReference>
<name>A0AAV2I1D0_LYMST</name>
<dbReference type="Proteomes" id="UP001497497">
    <property type="component" value="Unassembled WGS sequence"/>
</dbReference>
<evidence type="ECO:0000256" key="6">
    <source>
        <dbReference type="RuleBase" id="RU363034"/>
    </source>
</evidence>
<reference evidence="9 10" key="1">
    <citation type="submission" date="2024-04" db="EMBL/GenBank/DDBJ databases">
        <authorList>
            <consortium name="Genoscope - CEA"/>
            <person name="William W."/>
        </authorList>
    </citation>
    <scope>NUCLEOTIDE SEQUENCE [LARGE SCALE GENOMIC DNA]</scope>
</reference>
<dbReference type="GO" id="GO:0004252">
    <property type="term" value="F:serine-type endopeptidase activity"/>
    <property type="evidence" value="ECO:0007669"/>
    <property type="project" value="InterPro"/>
</dbReference>
<keyword evidence="6" id="KW-0645">Protease</keyword>
<evidence type="ECO:0000313" key="9">
    <source>
        <dbReference type="EMBL" id="CAL1540393.1"/>
    </source>
</evidence>
<dbReference type="InterPro" id="IPR033116">
    <property type="entry name" value="TRYPSIN_SER"/>
</dbReference>
<dbReference type="InterPro" id="IPR043504">
    <property type="entry name" value="Peptidase_S1_PA_chymotrypsin"/>
</dbReference>
<evidence type="ECO:0000313" key="10">
    <source>
        <dbReference type="Proteomes" id="UP001497497"/>
    </source>
</evidence>
<dbReference type="PROSITE" id="PS51257">
    <property type="entry name" value="PROKAR_LIPOPROTEIN"/>
    <property type="match status" value="1"/>
</dbReference>
<dbReference type="InterPro" id="IPR001314">
    <property type="entry name" value="Peptidase_S1A"/>
</dbReference>
<dbReference type="SUPFAM" id="SSF50494">
    <property type="entry name" value="Trypsin-like serine proteases"/>
    <property type="match status" value="1"/>
</dbReference>
<dbReference type="PRINTS" id="PR00722">
    <property type="entry name" value="CHYMOTRYPSIN"/>
</dbReference>
<dbReference type="PROSITE" id="PS50240">
    <property type="entry name" value="TRYPSIN_DOM"/>
    <property type="match status" value="1"/>
</dbReference>
<dbReference type="GO" id="GO:0006508">
    <property type="term" value="P:proteolysis"/>
    <property type="evidence" value="ECO:0007669"/>
    <property type="project" value="UniProtKB-KW"/>
</dbReference>
<sequence length="265" mass="29513">MKTLIAFVCVLAAACGQDQEDLDKRIVNGEPVTTSPYTFLASLQIFDANSGEWHHHCGAELIEPDKLLTAAHCVAGRDSWRWRVVLGVTSIHPSKLQNGQIERVKSFIVHPDYDPLDFYNNDIAIVYLDRRVRYNKKIKPAKLAFKYSSYVGSKCVVTGWGDTETKKASGTYDLMHAHVTKISNQVCQHLYPYAKIRRTNLCLFEENEPAGSRPDACQGDSGGPVMCGANLQDLAGITSWGVDCGAHHPGVYTRVSEFLDWIHTN</sequence>
<dbReference type="InterPro" id="IPR018114">
    <property type="entry name" value="TRYPSIN_HIS"/>
</dbReference>
<evidence type="ECO:0000256" key="4">
    <source>
        <dbReference type="ARBA" id="ARBA00023157"/>
    </source>
</evidence>
<dbReference type="FunFam" id="2.40.10.10:FF:000068">
    <property type="entry name" value="transmembrane protease serine 2"/>
    <property type="match status" value="1"/>
</dbReference>
<dbReference type="FunFam" id="2.40.10.10:FF:000002">
    <property type="entry name" value="Transmembrane protease serine"/>
    <property type="match status" value="1"/>
</dbReference>
<accession>A0AAV2I1D0</accession>
<dbReference type="CDD" id="cd00190">
    <property type="entry name" value="Tryp_SPc"/>
    <property type="match status" value="1"/>
</dbReference>
<evidence type="ECO:0000256" key="3">
    <source>
        <dbReference type="ARBA" id="ARBA00017161"/>
    </source>
</evidence>
<feature type="chain" id="PRO_5043651603" description="Acrosin" evidence="7">
    <location>
        <begin position="17"/>
        <end position="265"/>
    </location>
</feature>
<dbReference type="Gene3D" id="2.40.10.10">
    <property type="entry name" value="Trypsin-like serine proteases"/>
    <property type="match status" value="1"/>
</dbReference>
<evidence type="ECO:0000256" key="1">
    <source>
        <dbReference type="ARBA" id="ARBA00001656"/>
    </source>
</evidence>
<gene>
    <name evidence="9" type="ORF">GSLYS_00014042001</name>
</gene>
<keyword evidence="6" id="KW-0378">Hydrolase</keyword>
<evidence type="ECO:0000259" key="8">
    <source>
        <dbReference type="PROSITE" id="PS50240"/>
    </source>
</evidence>
<keyword evidence="7" id="KW-0732">Signal</keyword>
<protein>
    <recommendedName>
        <fullName evidence="3">Acrosin</fullName>
        <ecNumber evidence="2">3.4.21.10</ecNumber>
    </recommendedName>
</protein>
<dbReference type="SMART" id="SM00020">
    <property type="entry name" value="Tryp_SPc"/>
    <property type="match status" value="1"/>
</dbReference>
<dbReference type="PANTHER" id="PTHR24252:SF8">
    <property type="entry name" value="ACROSIN"/>
    <property type="match status" value="1"/>
</dbReference>
<dbReference type="EMBL" id="CAXITT010000380">
    <property type="protein sequence ID" value="CAL1540393.1"/>
    <property type="molecule type" value="Genomic_DNA"/>
</dbReference>
<proteinExistence type="inferred from homology"/>
<keyword evidence="10" id="KW-1185">Reference proteome</keyword>
<feature type="signal peptide" evidence="7">
    <location>
        <begin position="1"/>
        <end position="16"/>
    </location>
</feature>
<comment type="similarity">
    <text evidence="5">Belongs to the peptidase S1 family. CLIP subfamily.</text>
</comment>